<organism evidence="2">
    <name type="scientific">Mesocestoides corti</name>
    <name type="common">Flatworm</name>
    <dbReference type="NCBI Taxonomy" id="53468"/>
    <lineage>
        <taxon>Eukaryota</taxon>
        <taxon>Metazoa</taxon>
        <taxon>Spiralia</taxon>
        <taxon>Lophotrochozoa</taxon>
        <taxon>Platyhelminthes</taxon>
        <taxon>Cestoda</taxon>
        <taxon>Eucestoda</taxon>
        <taxon>Cyclophyllidea</taxon>
        <taxon>Mesocestoididae</taxon>
        <taxon>Mesocestoides</taxon>
    </lineage>
</organism>
<dbReference type="WBParaSite" id="MCU_007447-RA">
    <property type="protein sequence ID" value="MCU_007447-RA"/>
    <property type="gene ID" value="MCU_007447"/>
</dbReference>
<keyword evidence="1" id="KW-0812">Transmembrane</keyword>
<reference evidence="2" key="1">
    <citation type="submission" date="2019-11" db="UniProtKB">
        <authorList>
            <consortium name="WormBaseParasite"/>
        </authorList>
    </citation>
    <scope>IDENTIFICATION</scope>
</reference>
<protein>
    <submittedName>
        <fullName evidence="2">G_PROTEIN_RECEP_F1_2 domain-containing protein</fullName>
    </submittedName>
</protein>
<keyword evidence="1" id="KW-1133">Transmembrane helix</keyword>
<keyword evidence="1" id="KW-0472">Membrane</keyword>
<dbReference type="Gene3D" id="1.20.1070.10">
    <property type="entry name" value="Rhodopsin 7-helix transmembrane proteins"/>
    <property type="match status" value="1"/>
</dbReference>
<dbReference type="SUPFAM" id="SSF81321">
    <property type="entry name" value="Family A G protein-coupled receptor-like"/>
    <property type="match status" value="1"/>
</dbReference>
<proteinExistence type="predicted"/>
<sequence length="73" mass="8558">MSISYTSCRGNDSISVFLKNEVREVCNLLIVFSYPCNFVIYFAMSKQFRINFASLVSGWYKRRKKELIETDIS</sequence>
<evidence type="ECO:0000256" key="1">
    <source>
        <dbReference type="SAM" id="Phobius"/>
    </source>
</evidence>
<feature type="transmembrane region" description="Helical" evidence="1">
    <location>
        <begin position="25"/>
        <end position="44"/>
    </location>
</feature>
<name>A0A5K3FE73_MESCO</name>
<accession>A0A5K3FE73</accession>
<evidence type="ECO:0000313" key="2">
    <source>
        <dbReference type="WBParaSite" id="MCU_007447-RA"/>
    </source>
</evidence>
<dbReference type="AlphaFoldDB" id="A0A5K3FE73"/>